<organism evidence="3 4">
    <name type="scientific">Kandleria vitulina DSM 20405</name>
    <dbReference type="NCBI Taxonomy" id="1410657"/>
    <lineage>
        <taxon>Bacteria</taxon>
        <taxon>Bacillati</taxon>
        <taxon>Bacillota</taxon>
        <taxon>Erysipelotrichia</taxon>
        <taxon>Erysipelotrichales</taxon>
        <taxon>Coprobacillaceae</taxon>
        <taxon>Kandleria</taxon>
    </lineage>
</organism>
<dbReference type="PROSITE" id="PS51729">
    <property type="entry name" value="GNAT_YJDJ"/>
    <property type="match status" value="1"/>
</dbReference>
<feature type="domain" description="N-acetyltransferase" evidence="1">
    <location>
        <begin position="1"/>
        <end position="89"/>
    </location>
</feature>
<dbReference type="CDD" id="cd04301">
    <property type="entry name" value="NAT_SF"/>
    <property type="match status" value="1"/>
</dbReference>
<dbReference type="PATRIC" id="fig|1410657.5.peg.557"/>
<keyword evidence="4" id="KW-1185">Reference proteome</keyword>
<dbReference type="InterPro" id="IPR031165">
    <property type="entry name" value="GNAT_YJDJ"/>
</dbReference>
<evidence type="ECO:0000313" key="4">
    <source>
        <dbReference type="Proteomes" id="UP000051841"/>
    </source>
</evidence>
<name>A0A0R2HHZ0_9FIRM</name>
<feature type="domain" description="N-acetyltransferase" evidence="2">
    <location>
        <begin position="5"/>
        <end position="89"/>
    </location>
</feature>
<dbReference type="SUPFAM" id="SSF55729">
    <property type="entry name" value="Acyl-CoA N-acyltransferases (Nat)"/>
    <property type="match status" value="1"/>
</dbReference>
<dbReference type="Pfam" id="PF14542">
    <property type="entry name" value="Acetyltransf_CG"/>
    <property type="match status" value="1"/>
</dbReference>
<dbReference type="AlphaFoldDB" id="A0A0R2HHZ0"/>
<dbReference type="EMBL" id="JQBL01000017">
    <property type="protein sequence ID" value="KRN49925.1"/>
    <property type="molecule type" value="Genomic_DNA"/>
</dbReference>
<dbReference type="PROSITE" id="PS51186">
    <property type="entry name" value="GNAT"/>
    <property type="match status" value="1"/>
</dbReference>
<evidence type="ECO:0000259" key="1">
    <source>
        <dbReference type="PROSITE" id="PS51186"/>
    </source>
</evidence>
<protein>
    <submittedName>
        <fullName evidence="3">Uncharacterized protein</fullName>
    </submittedName>
</protein>
<proteinExistence type="predicted"/>
<dbReference type="GO" id="GO:0016747">
    <property type="term" value="F:acyltransferase activity, transferring groups other than amino-acyl groups"/>
    <property type="evidence" value="ECO:0007669"/>
    <property type="project" value="InterPro"/>
</dbReference>
<accession>A0A0R2HHZ0</accession>
<comment type="caution">
    <text evidence="3">The sequence shown here is derived from an EMBL/GenBank/DDBJ whole genome shotgun (WGS) entry which is preliminary data.</text>
</comment>
<dbReference type="RefSeq" id="WP_029069845.1">
    <property type="nucleotide sequence ID" value="NZ_JNKN01000017.1"/>
</dbReference>
<evidence type="ECO:0000313" key="3">
    <source>
        <dbReference type="EMBL" id="KRN49925.1"/>
    </source>
</evidence>
<evidence type="ECO:0000259" key="2">
    <source>
        <dbReference type="PROSITE" id="PS51729"/>
    </source>
</evidence>
<reference evidence="3 4" key="1">
    <citation type="journal article" date="2015" name="Genome Announc.">
        <title>Expanding the biotechnology potential of lactobacilli through comparative genomics of 213 strains and associated genera.</title>
        <authorList>
            <person name="Sun Z."/>
            <person name="Harris H.M."/>
            <person name="McCann A."/>
            <person name="Guo C."/>
            <person name="Argimon S."/>
            <person name="Zhang W."/>
            <person name="Yang X."/>
            <person name="Jeffery I.B."/>
            <person name="Cooney J.C."/>
            <person name="Kagawa T.F."/>
            <person name="Liu W."/>
            <person name="Song Y."/>
            <person name="Salvetti E."/>
            <person name="Wrobel A."/>
            <person name="Rasinkangas P."/>
            <person name="Parkhill J."/>
            <person name="Rea M.C."/>
            <person name="O'Sullivan O."/>
            <person name="Ritari J."/>
            <person name="Douillard F.P."/>
            <person name="Paul Ross R."/>
            <person name="Yang R."/>
            <person name="Briner A.E."/>
            <person name="Felis G.E."/>
            <person name="de Vos W.M."/>
            <person name="Barrangou R."/>
            <person name="Klaenhammer T.R."/>
            <person name="Caufield P.W."/>
            <person name="Cui Y."/>
            <person name="Zhang H."/>
            <person name="O'Toole P.W."/>
        </authorList>
    </citation>
    <scope>NUCLEOTIDE SEQUENCE [LARGE SCALE GENOMIC DNA]</scope>
    <source>
        <strain evidence="3 4">DSM 20405</strain>
    </source>
</reference>
<sequence length="89" mass="10207">MITVNYEADRNRAAAYDDEKKNILVGVCTYKEEDQTWIIDHTEVNAGYEGQGIARRLVDTIIDEALRQNITLKSVCSYATRVLEKRNLL</sequence>
<dbReference type="InterPro" id="IPR000182">
    <property type="entry name" value="GNAT_dom"/>
</dbReference>
<gene>
    <name evidence="3" type="ORF">IV49_GL000531</name>
</gene>
<dbReference type="Proteomes" id="UP000051841">
    <property type="component" value="Unassembled WGS sequence"/>
</dbReference>
<dbReference type="Gene3D" id="3.40.630.30">
    <property type="match status" value="1"/>
</dbReference>
<dbReference type="InterPro" id="IPR016181">
    <property type="entry name" value="Acyl_CoA_acyltransferase"/>
</dbReference>